<gene>
    <name evidence="1" type="ORF">IOD40_11810</name>
</gene>
<dbReference type="RefSeq" id="WP_198476735.1">
    <property type="nucleotide sequence ID" value="NZ_JADGMQ010000007.1"/>
</dbReference>
<accession>A0ABS0SDG9</accession>
<evidence type="ECO:0000313" key="2">
    <source>
        <dbReference type="Proteomes" id="UP000601789"/>
    </source>
</evidence>
<dbReference type="Proteomes" id="UP000601789">
    <property type="component" value="Unassembled WGS sequence"/>
</dbReference>
<evidence type="ECO:0000313" key="1">
    <source>
        <dbReference type="EMBL" id="MBI1621349.1"/>
    </source>
</evidence>
<organism evidence="1 2">
    <name type="scientific">Aquamicrobium zhengzhouense</name>
    <dbReference type="NCBI Taxonomy" id="2781738"/>
    <lineage>
        <taxon>Bacteria</taxon>
        <taxon>Pseudomonadati</taxon>
        <taxon>Pseudomonadota</taxon>
        <taxon>Alphaproteobacteria</taxon>
        <taxon>Hyphomicrobiales</taxon>
        <taxon>Phyllobacteriaceae</taxon>
        <taxon>Aquamicrobium</taxon>
    </lineage>
</organism>
<proteinExistence type="predicted"/>
<keyword evidence="2" id="KW-1185">Reference proteome</keyword>
<sequence length="65" mass="7247">MMTIGYEELGRPVVAGQYPFQDRLIDVGPSQISIWESDPNIRFTLSQSYNNRFTLGAPVDAAIEA</sequence>
<reference evidence="1 2" key="1">
    <citation type="submission" date="2020-10" db="EMBL/GenBank/DDBJ databases">
        <title>Aquamicrobium zhengzhouensis sp. nov., a exopolysaccharide producing bacterium isolated from farmland soil.</title>
        <authorList>
            <person name="Wang X."/>
        </authorList>
    </citation>
    <scope>NUCLEOTIDE SEQUENCE [LARGE SCALE GENOMIC DNA]</scope>
    <source>
        <strain evidence="2">cd-1</strain>
    </source>
</reference>
<comment type="caution">
    <text evidence="1">The sequence shown here is derived from an EMBL/GenBank/DDBJ whole genome shotgun (WGS) entry which is preliminary data.</text>
</comment>
<dbReference type="EMBL" id="JADGMQ010000007">
    <property type="protein sequence ID" value="MBI1621349.1"/>
    <property type="molecule type" value="Genomic_DNA"/>
</dbReference>
<name>A0ABS0SDG9_9HYPH</name>
<protein>
    <submittedName>
        <fullName evidence="1">Uncharacterized protein</fullName>
    </submittedName>
</protein>